<comment type="subcellular location">
    <subcellularLocation>
        <location evidence="1">Endomembrane system</location>
        <topology evidence="1">Multi-pass membrane protein</topology>
    </subcellularLocation>
</comment>
<keyword evidence="4 5" id="KW-0472">Membrane</keyword>
<dbReference type="GO" id="GO:0012505">
    <property type="term" value="C:endomembrane system"/>
    <property type="evidence" value="ECO:0007669"/>
    <property type="project" value="UniProtKB-SubCell"/>
</dbReference>
<dbReference type="PANTHER" id="PTHR12714:SF24">
    <property type="entry name" value="SLR1182 PROTEIN"/>
    <property type="match status" value="1"/>
</dbReference>
<keyword evidence="3 5" id="KW-1133">Transmembrane helix</keyword>
<dbReference type="Proteomes" id="UP000297564">
    <property type="component" value="Unassembled WGS sequence"/>
</dbReference>
<sequence>MRALELKVPPTALVVLIAAAMFALSRAWPSMAVAVPARVVLAALLLLVGIAIALAGVAAFRRVRTTVNPIRPDTSSAVVSTGIYARSRNPMYLGMLLALAAWAVWLSHPLAFLGLPVFVLWMNAFQIRPEERALADRFGPVYQDYLRSVRRWI</sequence>
<evidence type="ECO:0000256" key="1">
    <source>
        <dbReference type="ARBA" id="ARBA00004127"/>
    </source>
</evidence>
<protein>
    <submittedName>
        <fullName evidence="6">Isoprenylcysteine carboxylmethyltransferase family protein</fullName>
    </submittedName>
</protein>
<dbReference type="AlphaFoldDB" id="A0A4Z0BDV5"/>
<dbReference type="Pfam" id="PF04191">
    <property type="entry name" value="PEMT"/>
    <property type="match status" value="1"/>
</dbReference>
<dbReference type="EMBL" id="SMLL01000008">
    <property type="protein sequence ID" value="TFY96990.1"/>
    <property type="molecule type" value="Genomic_DNA"/>
</dbReference>
<evidence type="ECO:0000256" key="2">
    <source>
        <dbReference type="ARBA" id="ARBA00022692"/>
    </source>
</evidence>
<keyword evidence="7" id="KW-1185">Reference proteome</keyword>
<evidence type="ECO:0000313" key="6">
    <source>
        <dbReference type="EMBL" id="TFY96990.1"/>
    </source>
</evidence>
<evidence type="ECO:0000313" key="7">
    <source>
        <dbReference type="Proteomes" id="UP000297564"/>
    </source>
</evidence>
<keyword evidence="2 5" id="KW-0812">Transmembrane</keyword>
<reference evidence="6 7" key="1">
    <citation type="submission" date="2019-03" db="EMBL/GenBank/DDBJ databases">
        <title>Ramlibacter rhizophilus CCTCC AB2015357, whole genome shotgun sequence.</title>
        <authorList>
            <person name="Zhang X."/>
            <person name="Feng G."/>
            <person name="Zhu H."/>
        </authorList>
    </citation>
    <scope>NUCLEOTIDE SEQUENCE [LARGE SCALE GENOMIC DNA]</scope>
    <source>
        <strain evidence="6 7">CCTCC AB2015357</strain>
    </source>
</reference>
<proteinExistence type="predicted"/>
<dbReference type="PANTHER" id="PTHR12714">
    <property type="entry name" value="PROTEIN-S ISOPRENYLCYSTEINE O-METHYLTRANSFERASE"/>
    <property type="match status" value="1"/>
</dbReference>
<keyword evidence="6" id="KW-0489">Methyltransferase</keyword>
<dbReference type="InterPro" id="IPR007318">
    <property type="entry name" value="Phopholipid_MeTrfase"/>
</dbReference>
<comment type="caution">
    <text evidence="6">The sequence shown here is derived from an EMBL/GenBank/DDBJ whole genome shotgun (WGS) entry which is preliminary data.</text>
</comment>
<dbReference type="GO" id="GO:0032259">
    <property type="term" value="P:methylation"/>
    <property type="evidence" value="ECO:0007669"/>
    <property type="project" value="UniProtKB-KW"/>
</dbReference>
<evidence type="ECO:0000256" key="5">
    <source>
        <dbReference type="SAM" id="Phobius"/>
    </source>
</evidence>
<evidence type="ECO:0000256" key="4">
    <source>
        <dbReference type="ARBA" id="ARBA00023136"/>
    </source>
</evidence>
<feature type="transmembrane region" description="Helical" evidence="5">
    <location>
        <begin position="96"/>
        <end position="122"/>
    </location>
</feature>
<keyword evidence="6" id="KW-0808">Transferase</keyword>
<feature type="transmembrane region" description="Helical" evidence="5">
    <location>
        <begin position="37"/>
        <end position="60"/>
    </location>
</feature>
<organism evidence="6 7">
    <name type="scientific">Ramlibacter rhizophilus</name>
    <dbReference type="NCBI Taxonomy" id="1781167"/>
    <lineage>
        <taxon>Bacteria</taxon>
        <taxon>Pseudomonadati</taxon>
        <taxon>Pseudomonadota</taxon>
        <taxon>Betaproteobacteria</taxon>
        <taxon>Burkholderiales</taxon>
        <taxon>Comamonadaceae</taxon>
        <taxon>Ramlibacter</taxon>
    </lineage>
</organism>
<name>A0A4Z0BDV5_9BURK</name>
<dbReference type="Gene3D" id="1.20.120.1630">
    <property type="match status" value="1"/>
</dbReference>
<dbReference type="OrthoDB" id="9811969at2"/>
<dbReference type="GO" id="GO:0008168">
    <property type="term" value="F:methyltransferase activity"/>
    <property type="evidence" value="ECO:0007669"/>
    <property type="project" value="UniProtKB-KW"/>
</dbReference>
<gene>
    <name evidence="6" type="ORF">EZ242_18815</name>
</gene>
<accession>A0A4Z0BDV5</accession>
<evidence type="ECO:0000256" key="3">
    <source>
        <dbReference type="ARBA" id="ARBA00022989"/>
    </source>
</evidence>